<evidence type="ECO:0000256" key="4">
    <source>
        <dbReference type="ARBA" id="ARBA00023125"/>
    </source>
</evidence>
<keyword evidence="5 7" id="KW-0413">Isomerase</keyword>
<feature type="binding site" evidence="7">
    <location>
        <position position="620"/>
    </location>
    <ligand>
        <name>ATP</name>
        <dbReference type="ChEBI" id="CHEBI:30616"/>
    </ligand>
</feature>
<keyword evidence="2 7" id="KW-0067">ATP-binding</keyword>
<dbReference type="InterPro" id="IPR005734">
    <property type="entry name" value="TopoVI_B"/>
</dbReference>
<dbReference type="InterPro" id="IPR036890">
    <property type="entry name" value="HATPase_C_sf"/>
</dbReference>
<dbReference type="Gene3D" id="1.10.8.50">
    <property type="match status" value="1"/>
</dbReference>
<comment type="similarity">
    <text evidence="7">Belongs to the TOP6B family.</text>
</comment>
<evidence type="ECO:0000313" key="9">
    <source>
        <dbReference type="EMBL" id="ADJ15755.1"/>
    </source>
</evidence>
<dbReference type="GO" id="GO:0006260">
    <property type="term" value="P:DNA replication"/>
    <property type="evidence" value="ECO:0007669"/>
    <property type="project" value="UniProtKB-UniRule"/>
</dbReference>
<dbReference type="CDD" id="cd16933">
    <property type="entry name" value="HATPase_TopVIB-like"/>
    <property type="match status" value="1"/>
</dbReference>
<dbReference type="Gene3D" id="3.30.230.10">
    <property type="match status" value="1"/>
</dbReference>
<feature type="domain" description="Histidine kinase/HSP90-like ATPase" evidence="8">
    <location>
        <begin position="42"/>
        <end position="163"/>
    </location>
</feature>
<feature type="binding site" evidence="7">
    <location>
        <position position="88"/>
    </location>
    <ligand>
        <name>ATP</name>
        <dbReference type="ChEBI" id="CHEBI:30616"/>
    </ligand>
</feature>
<comment type="catalytic activity">
    <reaction evidence="7">
        <text>ATP-dependent breakage, passage and rejoining of double-stranded DNA.</text>
        <dbReference type="EC" id="5.6.2.2"/>
    </reaction>
</comment>
<dbReference type="Gene3D" id="2.60.40.2960">
    <property type="match status" value="1"/>
</dbReference>
<dbReference type="Pfam" id="PF09239">
    <property type="entry name" value="Topo-VIb_trans"/>
    <property type="match status" value="1"/>
</dbReference>
<dbReference type="Proteomes" id="UP000011645">
    <property type="component" value="Unassembled WGS sequence"/>
</dbReference>
<dbReference type="InterPro" id="IPR014721">
    <property type="entry name" value="Ribsml_uS5_D2-typ_fold_subgr"/>
</dbReference>
<gene>
    <name evidence="7" type="primary">top6B</name>
    <name evidence="9" type="ordered locus">HacjB3_11860</name>
    <name evidence="10" type="ORF">C497_10768</name>
</gene>
<dbReference type="GO" id="GO:0003677">
    <property type="term" value="F:DNA binding"/>
    <property type="evidence" value="ECO:0007669"/>
    <property type="project" value="UniProtKB-UniRule"/>
</dbReference>
<dbReference type="eggNOG" id="arCOG01165">
    <property type="taxonomic scope" value="Archaea"/>
</dbReference>
<dbReference type="PATRIC" id="fig|795797.18.peg.2375"/>
<evidence type="ECO:0000313" key="11">
    <source>
        <dbReference type="Proteomes" id="UP000000390"/>
    </source>
</evidence>
<dbReference type="EMBL" id="AOHV01000027">
    <property type="protein sequence ID" value="ELY37221.1"/>
    <property type="molecule type" value="Genomic_DNA"/>
</dbReference>
<dbReference type="CDD" id="cd00823">
    <property type="entry name" value="TopoIIB_Trans"/>
    <property type="match status" value="1"/>
</dbReference>
<dbReference type="HOGENOM" id="CLU_006403_0_0_2"/>
<protein>
    <recommendedName>
        <fullName evidence="7">Type 2 DNA topoisomerase 6 subunit B</fullName>
        <ecNumber evidence="7">5.6.2.2</ecNumber>
    </recommendedName>
    <alternativeName>
        <fullName evidence="7">Type II DNA topoisomerase VI subunit B</fullName>
        <shortName evidence="7">TopoVI-B</shortName>
    </alternativeName>
</protein>
<dbReference type="NCBIfam" id="NF011439">
    <property type="entry name" value="PRK14868.1"/>
    <property type="match status" value="1"/>
</dbReference>
<reference evidence="10 12" key="2">
    <citation type="journal article" date="2014" name="PLoS Genet.">
        <title>Phylogenetically driven sequencing of extremely halophilic archaea reveals strategies for static and dynamic osmo-response.</title>
        <authorList>
            <person name="Becker E.A."/>
            <person name="Seitzer P.M."/>
            <person name="Tritt A."/>
            <person name="Larsen D."/>
            <person name="Krusor M."/>
            <person name="Yao A.I."/>
            <person name="Wu D."/>
            <person name="Madern D."/>
            <person name="Eisen J.A."/>
            <person name="Darling A.E."/>
            <person name="Facciotti M.T."/>
        </authorList>
    </citation>
    <scope>NUCLEOTIDE SEQUENCE [LARGE SCALE GENOMIC DNA]</scope>
    <source>
        <strain evidence="10">B3</strain>
        <strain evidence="12">DSM 18796 / CECT 7217 / JCM 14584 / KCTC 4019 / B3</strain>
    </source>
</reference>
<dbReference type="SMART" id="SM00387">
    <property type="entry name" value="HATPase_c"/>
    <property type="match status" value="1"/>
</dbReference>
<accession>D8J637</accession>
<evidence type="ECO:0000256" key="5">
    <source>
        <dbReference type="ARBA" id="ARBA00023235"/>
    </source>
</evidence>
<evidence type="ECO:0000256" key="2">
    <source>
        <dbReference type="ARBA" id="ARBA00022840"/>
    </source>
</evidence>
<organism evidence="9 11">
    <name type="scientific">Halalkalicoccus jeotgali (strain DSM 18796 / CECT 7217 / JCM 14584 / KCTC 4019 / B3)</name>
    <dbReference type="NCBI Taxonomy" id="795797"/>
    <lineage>
        <taxon>Archaea</taxon>
        <taxon>Methanobacteriati</taxon>
        <taxon>Methanobacteriota</taxon>
        <taxon>Stenosarchaea group</taxon>
        <taxon>Halobacteria</taxon>
        <taxon>Halobacteriales</taxon>
        <taxon>Halococcaceae</taxon>
        <taxon>Halalkalicoccus</taxon>
    </lineage>
</organism>
<evidence type="ECO:0000256" key="6">
    <source>
        <dbReference type="ARBA" id="ARBA00063696"/>
    </source>
</evidence>
<dbReference type="PANTHER" id="PTHR48444">
    <property type="entry name" value="DNA TOPOISOMERASE 6 SUBUNIT B"/>
    <property type="match status" value="1"/>
</dbReference>
<comment type="subunit">
    <text evidence="6 7">Homodimer. Heterotetramer of two Top6A and two Top6B chains.</text>
</comment>
<dbReference type="Pfam" id="PF18000">
    <property type="entry name" value="Top6b_C"/>
    <property type="match status" value="1"/>
</dbReference>
<name>D8J637_HALJB</name>
<proteinExistence type="inferred from homology"/>
<dbReference type="PANTHER" id="PTHR48444:SF1">
    <property type="entry name" value="DNA TOPOISOMERASE 6 SUBUNIT B"/>
    <property type="match status" value="1"/>
</dbReference>
<dbReference type="HAMAP" id="MF_00322">
    <property type="entry name" value="Top6B"/>
    <property type="match status" value="1"/>
</dbReference>
<dbReference type="FunFam" id="3.30.565.10:FF:000062">
    <property type="entry name" value="Type 2 DNA topoisomerase 6 subunit B"/>
    <property type="match status" value="1"/>
</dbReference>
<dbReference type="InterPro" id="IPR040494">
    <property type="entry name" value="Top6b_C"/>
</dbReference>
<dbReference type="GO" id="GO:0006265">
    <property type="term" value="P:DNA topological change"/>
    <property type="evidence" value="ECO:0007669"/>
    <property type="project" value="UniProtKB-UniRule"/>
</dbReference>
<evidence type="ECO:0000259" key="8">
    <source>
        <dbReference type="SMART" id="SM00387"/>
    </source>
</evidence>
<reference evidence="9 11" key="1">
    <citation type="journal article" date="2010" name="J. Bacteriol.">
        <title>Complete genome sequence of Halalkalicoccus jeotgali B3(T), an extremely halophilic archaeon.</title>
        <authorList>
            <person name="Roh S.W."/>
            <person name="Nam Y.D."/>
            <person name="Nam S.H."/>
            <person name="Choi S.H."/>
            <person name="Park H.S."/>
            <person name="Bae J.W."/>
        </authorList>
    </citation>
    <scope>NUCLEOTIDE SEQUENCE [LARGE SCALE GENOMIC DNA]</scope>
    <source>
        <strain evidence="9">B3</strain>
        <strain evidence="11">DSM 18796 / CECT 7217 / JCM 14584 / KCTC 4019 / B3</strain>
    </source>
</reference>
<dbReference type="NCBIfam" id="NF003218">
    <property type="entry name" value="PRK04184.1"/>
    <property type="match status" value="2"/>
</dbReference>
<dbReference type="InterPro" id="IPR020568">
    <property type="entry name" value="Ribosomal_Su5_D2-typ_SF"/>
</dbReference>
<keyword evidence="3 7" id="KW-0799">Topoisomerase</keyword>
<dbReference type="GO" id="GO:0005524">
    <property type="term" value="F:ATP binding"/>
    <property type="evidence" value="ECO:0007669"/>
    <property type="project" value="UniProtKB-UniRule"/>
</dbReference>
<dbReference type="Gene3D" id="6.10.20.80">
    <property type="match status" value="1"/>
</dbReference>
<dbReference type="SUPFAM" id="SSF54211">
    <property type="entry name" value="Ribosomal protein S5 domain 2-like"/>
    <property type="match status" value="1"/>
</dbReference>
<dbReference type="GO" id="GO:0003918">
    <property type="term" value="F:DNA topoisomerase type II (double strand cut, ATP-hydrolyzing) activity"/>
    <property type="evidence" value="ECO:0007669"/>
    <property type="project" value="UniProtKB-UniRule"/>
</dbReference>
<dbReference type="AlphaFoldDB" id="D8J637"/>
<keyword evidence="12" id="KW-1185">Reference proteome</keyword>
<dbReference type="Proteomes" id="UP000000390">
    <property type="component" value="Chromosome"/>
</dbReference>
<dbReference type="Gene3D" id="3.30.565.10">
    <property type="entry name" value="Histidine kinase-like ATPase, C-terminal domain"/>
    <property type="match status" value="1"/>
</dbReference>
<dbReference type="SUPFAM" id="SSF55874">
    <property type="entry name" value="ATPase domain of HSP90 chaperone/DNA topoisomerase II/histidine kinase"/>
    <property type="match status" value="1"/>
</dbReference>
<evidence type="ECO:0000256" key="3">
    <source>
        <dbReference type="ARBA" id="ARBA00023029"/>
    </source>
</evidence>
<keyword evidence="1 7" id="KW-0547">Nucleotide-binding</keyword>
<feature type="binding site" evidence="7">
    <location>
        <begin position="119"/>
        <end position="126"/>
    </location>
    <ligand>
        <name>ATP</name>
        <dbReference type="ChEBI" id="CHEBI:30616"/>
    </ligand>
</feature>
<dbReference type="InterPro" id="IPR003594">
    <property type="entry name" value="HATPase_dom"/>
</dbReference>
<dbReference type="KEGG" id="hje:HacjB3_11860"/>
<dbReference type="NCBIfam" id="TIGR01052">
    <property type="entry name" value="top6b"/>
    <property type="match status" value="1"/>
</dbReference>
<sequence length="789" mass="86612">MTSLQSTLGEETGIADELAANQREISIAEFFEKNKHMLGFDSGARGLVTAVKEAVDNALDATEEAGILPDIYVEIEEVGNYYRLVVEDNGPGITREQIPKVFGKLLYGSRFHAREQSRGQQGIGISAAVLYSQLTSGKPAKITSRTQGADEAQYFELIIDTDTNEPEISSAETTSWDRPHGTRIELEMEANMRARGQLRDYIKHTAVVNPHARIELHEPNDSFKAERATDQLPAETEEIRPHPHGVELGTVIKMLGATDSHTLSGFLQEEFTRVGKKTARKVLDNFRNRHFGREMAWELPEPDEVESAVREATTNKAADAIEAFATGVAERVAQRERIAHHELEAFVAEVADEIAAEHGTFGQTARETAVGAAWSAIVEDREAECYRLVDAATSTRKDEATIEALSQRLAAKFDDDGRHRLSHSALTEYVDRAADMTQERDDVAVGETARENIVTEFWSVMKTVPDDVPLAREVANDRNTARDLVDAMRETDIIAPPTDCLAPITDELVEAGLRKEFDAEFYAAATRDAEVHGGDPFIVEAGIAYGGEISAEGSIDVMRFANRVPLVYQRGACATTDVVKSIGWRNYGLDQPGDTGLPNGPAVVMVHVASTNVPFTSESKDAIANVPAIEDEIELAIREAARELKSYLNKQRSIAKRRKKQDVLATILPEMATKVAEVTDREPPDIDAALARIMNNVQVSRVVENGSVVLAVENHSNTAEDLEITDIVSIEPNDLSAGTVIEMDGEWFVKWSPTVPGGETATLEYSVDEEATFDLDVSGVETAKLTVER</sequence>
<evidence type="ECO:0000256" key="1">
    <source>
        <dbReference type="ARBA" id="ARBA00022741"/>
    </source>
</evidence>
<dbReference type="OrthoDB" id="65493at2157"/>
<dbReference type="RefSeq" id="WP_008416629.1">
    <property type="nucleotide sequence ID" value="NC_014297.1"/>
</dbReference>
<dbReference type="Pfam" id="PF02518">
    <property type="entry name" value="HATPase_c"/>
    <property type="match status" value="1"/>
</dbReference>
<dbReference type="EMBL" id="CP002062">
    <property type="protein sequence ID" value="ADJ15755.1"/>
    <property type="molecule type" value="Genomic_DNA"/>
</dbReference>
<keyword evidence="4 7" id="KW-0238">DNA-binding</keyword>
<dbReference type="EC" id="5.6.2.2" evidence="7"/>
<feature type="binding site" evidence="7">
    <location>
        <position position="57"/>
    </location>
    <ligand>
        <name>ATP</name>
        <dbReference type="ChEBI" id="CHEBI:30616"/>
    </ligand>
</feature>
<evidence type="ECO:0000256" key="7">
    <source>
        <dbReference type="HAMAP-Rule" id="MF_00322"/>
    </source>
</evidence>
<dbReference type="STRING" id="795797.HacjB3_11860"/>
<dbReference type="InterPro" id="IPR015320">
    <property type="entry name" value="TopoVI_B_transducer"/>
</dbReference>
<dbReference type="GeneID" id="9420186"/>
<evidence type="ECO:0000313" key="12">
    <source>
        <dbReference type="Proteomes" id="UP000011645"/>
    </source>
</evidence>
<evidence type="ECO:0000313" key="10">
    <source>
        <dbReference type="EMBL" id="ELY37221.1"/>
    </source>
</evidence>
<comment type="function">
    <text evidence="7">Relaxes both positive and negative superturns and exhibits a strong decatenase activity.</text>
</comment>
<feature type="binding site" evidence="7">
    <location>
        <begin position="109"/>
        <end position="110"/>
    </location>
    <ligand>
        <name>ATP</name>
        <dbReference type="ChEBI" id="CHEBI:30616"/>
    </ligand>
</feature>